<organism evidence="1 2">
    <name type="scientific">Phakopsora pachyrhizi</name>
    <name type="common">Asian soybean rust disease fungus</name>
    <dbReference type="NCBI Taxonomy" id="170000"/>
    <lineage>
        <taxon>Eukaryota</taxon>
        <taxon>Fungi</taxon>
        <taxon>Dikarya</taxon>
        <taxon>Basidiomycota</taxon>
        <taxon>Pucciniomycotina</taxon>
        <taxon>Pucciniomycetes</taxon>
        <taxon>Pucciniales</taxon>
        <taxon>Phakopsoraceae</taxon>
        <taxon>Phakopsora</taxon>
    </lineage>
</organism>
<comment type="caution">
    <text evidence="1">The sequence shown here is derived from an EMBL/GenBank/DDBJ whole genome shotgun (WGS) entry which is preliminary data.</text>
</comment>
<evidence type="ECO:0000313" key="2">
    <source>
        <dbReference type="Proteomes" id="UP001153365"/>
    </source>
</evidence>
<accession>A0AAV0BD64</accession>
<dbReference type="AlphaFoldDB" id="A0AAV0BD64"/>
<name>A0AAV0BD64_PHAPC</name>
<proteinExistence type="predicted"/>
<keyword evidence="2" id="KW-1185">Reference proteome</keyword>
<protein>
    <submittedName>
        <fullName evidence="1">Uncharacterized protein</fullName>
    </submittedName>
</protein>
<sequence length="144" mass="16549">MELLQEIDMVNDYAIYILLIGGWLWKLTPIELNSSHAHQYLLPENGSLSQLARWHNSYGHIAHRYPNHHGTHGYLPLAQFLHRCVPLYKKCLYHTSCTDTTPLSPRSTMIPLVDPMAWESFDMARTKSMPSFIEDPDPGYIPDG</sequence>
<evidence type="ECO:0000313" key="1">
    <source>
        <dbReference type="EMBL" id="CAH7683813.1"/>
    </source>
</evidence>
<gene>
    <name evidence="1" type="ORF">PPACK8108_LOCUS17552</name>
</gene>
<dbReference type="EMBL" id="CALTRL010004928">
    <property type="protein sequence ID" value="CAH7683813.1"/>
    <property type="molecule type" value="Genomic_DNA"/>
</dbReference>
<dbReference type="Proteomes" id="UP001153365">
    <property type="component" value="Unassembled WGS sequence"/>
</dbReference>
<reference evidence="1" key="1">
    <citation type="submission" date="2022-06" db="EMBL/GenBank/DDBJ databases">
        <authorList>
            <consortium name="SYNGENTA / RWTH Aachen University"/>
        </authorList>
    </citation>
    <scope>NUCLEOTIDE SEQUENCE</scope>
</reference>